<proteinExistence type="predicted"/>
<reference evidence="2" key="1">
    <citation type="submission" date="2021-10" db="EMBL/GenBank/DDBJ databases">
        <title>Melipona bicolor Genome sequencing and assembly.</title>
        <authorList>
            <person name="Araujo N.S."/>
            <person name="Arias M.C."/>
        </authorList>
    </citation>
    <scope>NUCLEOTIDE SEQUENCE</scope>
    <source>
        <strain evidence="2">USP_2M_L1-L4_2017</strain>
        <tissue evidence="2">Whole body</tissue>
    </source>
</reference>
<evidence type="ECO:0000313" key="3">
    <source>
        <dbReference type="Proteomes" id="UP001177670"/>
    </source>
</evidence>
<dbReference type="EMBL" id="JAHYIQ010000048">
    <property type="protein sequence ID" value="KAK1117813.1"/>
    <property type="molecule type" value="Genomic_DNA"/>
</dbReference>
<accession>A0AA40FF46</accession>
<sequence>MQHLDLEFQNEKEKAKRGIDASTRVKKFNNSQRKITFFPKTPNKTLILSESFSKRDERMSPISLTSEQTHEMEQRAEIPVTKGSPESVPIRDRILERVPDLPFHGRFNHNQRILLSSKTVLSYASTHRNSSNAIKIAADI</sequence>
<comment type="caution">
    <text evidence="2">The sequence shown here is derived from an EMBL/GenBank/DDBJ whole genome shotgun (WGS) entry which is preliminary data.</text>
</comment>
<evidence type="ECO:0000256" key="1">
    <source>
        <dbReference type="SAM" id="MobiDB-lite"/>
    </source>
</evidence>
<organism evidence="2 3">
    <name type="scientific">Melipona bicolor</name>
    <dbReference type="NCBI Taxonomy" id="60889"/>
    <lineage>
        <taxon>Eukaryota</taxon>
        <taxon>Metazoa</taxon>
        <taxon>Ecdysozoa</taxon>
        <taxon>Arthropoda</taxon>
        <taxon>Hexapoda</taxon>
        <taxon>Insecta</taxon>
        <taxon>Pterygota</taxon>
        <taxon>Neoptera</taxon>
        <taxon>Endopterygota</taxon>
        <taxon>Hymenoptera</taxon>
        <taxon>Apocrita</taxon>
        <taxon>Aculeata</taxon>
        <taxon>Apoidea</taxon>
        <taxon>Anthophila</taxon>
        <taxon>Apidae</taxon>
        <taxon>Melipona</taxon>
    </lineage>
</organism>
<name>A0AA40FF46_9HYME</name>
<dbReference type="AlphaFoldDB" id="A0AA40FF46"/>
<protein>
    <submittedName>
        <fullName evidence="2">Uncharacterized protein</fullName>
    </submittedName>
</protein>
<dbReference type="Proteomes" id="UP001177670">
    <property type="component" value="Unassembled WGS sequence"/>
</dbReference>
<feature type="region of interest" description="Disordered" evidence="1">
    <location>
        <begin position="57"/>
        <end position="87"/>
    </location>
</feature>
<keyword evidence="3" id="KW-1185">Reference proteome</keyword>
<gene>
    <name evidence="2" type="ORF">K0M31_015749</name>
</gene>
<evidence type="ECO:0000313" key="2">
    <source>
        <dbReference type="EMBL" id="KAK1117813.1"/>
    </source>
</evidence>